<protein>
    <submittedName>
        <fullName evidence="2">Uncharacterized protein</fullName>
    </submittedName>
</protein>
<dbReference type="Proteomes" id="UP000076722">
    <property type="component" value="Unassembled WGS sequence"/>
</dbReference>
<evidence type="ECO:0000313" key="3">
    <source>
        <dbReference type="Proteomes" id="UP000076722"/>
    </source>
</evidence>
<dbReference type="AlphaFoldDB" id="A0A164N4S6"/>
<proteinExistence type="predicted"/>
<accession>A0A164N4S6</accession>
<keyword evidence="3" id="KW-1185">Reference proteome</keyword>
<dbReference type="EMBL" id="KV419451">
    <property type="protein sequence ID" value="KZS87354.1"/>
    <property type="molecule type" value="Genomic_DNA"/>
</dbReference>
<feature type="region of interest" description="Disordered" evidence="1">
    <location>
        <begin position="203"/>
        <end position="239"/>
    </location>
</feature>
<reference evidence="2 3" key="1">
    <citation type="journal article" date="2016" name="Mol. Biol. Evol.">
        <title>Comparative Genomics of Early-Diverging Mushroom-Forming Fungi Provides Insights into the Origins of Lignocellulose Decay Capabilities.</title>
        <authorList>
            <person name="Nagy L.G."/>
            <person name="Riley R."/>
            <person name="Tritt A."/>
            <person name="Adam C."/>
            <person name="Daum C."/>
            <person name="Floudas D."/>
            <person name="Sun H."/>
            <person name="Yadav J.S."/>
            <person name="Pangilinan J."/>
            <person name="Larsson K.H."/>
            <person name="Matsuura K."/>
            <person name="Barry K."/>
            <person name="Labutti K."/>
            <person name="Kuo R."/>
            <person name="Ohm R.A."/>
            <person name="Bhattacharya S.S."/>
            <person name="Shirouzu T."/>
            <person name="Yoshinaga Y."/>
            <person name="Martin F.M."/>
            <person name="Grigoriev I.V."/>
            <person name="Hibbett D.S."/>
        </authorList>
    </citation>
    <scope>NUCLEOTIDE SEQUENCE [LARGE SCALE GENOMIC DNA]</scope>
    <source>
        <strain evidence="2 3">HHB9708</strain>
    </source>
</reference>
<organism evidence="2 3">
    <name type="scientific">Sistotremastrum niveocremeum HHB9708</name>
    <dbReference type="NCBI Taxonomy" id="1314777"/>
    <lineage>
        <taxon>Eukaryota</taxon>
        <taxon>Fungi</taxon>
        <taxon>Dikarya</taxon>
        <taxon>Basidiomycota</taxon>
        <taxon>Agaricomycotina</taxon>
        <taxon>Agaricomycetes</taxon>
        <taxon>Sistotremastrales</taxon>
        <taxon>Sistotremastraceae</taxon>
        <taxon>Sertulicium</taxon>
        <taxon>Sertulicium niveocremeum</taxon>
    </lineage>
</organism>
<feature type="region of interest" description="Disordered" evidence="1">
    <location>
        <begin position="458"/>
        <end position="514"/>
    </location>
</feature>
<gene>
    <name evidence="2" type="ORF">SISNIDRAFT_553201</name>
</gene>
<evidence type="ECO:0000256" key="1">
    <source>
        <dbReference type="SAM" id="MobiDB-lite"/>
    </source>
</evidence>
<sequence length="514" mass="58037">MWAHKSDEDITLSNILGRYEWIWKDASIEGAEFLEEDMGGLTIELKDASSPASLENLQGKVEYGSICCDVLAFKQYSDKRKKPVRNSWRLIMKYTGPQEYRDGDSADWIDESEDHQLSICEQSDDDGRPFIELNLDANGWLTLLGRKFTGGRAPGMTDDEERRLKKECVDNGVMYESEEEMSDSLYEPYGTLDYRTGRIVPLVPRRASKSTASDGTPEPRIDEKDLDKDSDPVPSLTSPAVNVTPIPLLSTAPGIAPSPVLPRSRAWTVAQPEEDFAASQILGQYQWVLEDQILKQTVIRQNRGGLIINLRDRTAPVTASNITGSFEYDSLKCNIKEMTKWSPGQLPTQRTWRTRWKLVLDCPGDHPELSLADDNDGTPQRHELYISTVNDKLPHSFVELVLHEQGTPHTVLVGKRYRDNRPPQFQKGDLKQLQKFRWVEQKGDRLQKLSPELRAKLEEKKMEGETEKKASASTVSSLDIAAGAAANNQVPSTKKKRKLHDDSAKQGQRKKARV</sequence>
<feature type="compositionally biased region" description="Basic and acidic residues" evidence="1">
    <location>
        <begin position="458"/>
        <end position="470"/>
    </location>
</feature>
<feature type="compositionally biased region" description="Basic and acidic residues" evidence="1">
    <location>
        <begin position="217"/>
        <end position="231"/>
    </location>
</feature>
<name>A0A164N4S6_9AGAM</name>
<evidence type="ECO:0000313" key="2">
    <source>
        <dbReference type="EMBL" id="KZS87354.1"/>
    </source>
</evidence>